<feature type="compositionally biased region" description="Basic and acidic residues" evidence="15">
    <location>
        <begin position="178"/>
        <end position="189"/>
    </location>
</feature>
<accession>A0A5B6VLR5</accession>
<dbReference type="Proteomes" id="UP000325315">
    <property type="component" value="Unassembled WGS sequence"/>
</dbReference>
<dbReference type="EMBL" id="SMMG02000006">
    <property type="protein sequence ID" value="KAA3469924.1"/>
    <property type="molecule type" value="Genomic_DNA"/>
</dbReference>
<keyword evidence="9" id="KW-0460">Magnesium</keyword>
<feature type="compositionally biased region" description="Basic and acidic residues" evidence="15">
    <location>
        <begin position="36"/>
        <end position="51"/>
    </location>
</feature>
<sequence>MCKRFEEGLNEDIKLLIGILELREFVVLDDRAHKAEELSKEKMQAEREARVSGKRFMGKSQSSTSKKSNHDLSTTFTGYSRKERSSQNSNSRSSSPSVTSVESISNPKLKCKYCNIFHFGECRLRTRTCYRYGSLDHFLKDCLKNIEKYTNQTSKPSNPSSRGRPPRYPGNVSGSRSATKDSTVKSDARAPARTCAIRAREDAFAPDVITGTFSLLDTDITALIDLNSTHSYICMKLVSVKNLPVEFTEFVVQVSNPQDRNIVLKCQNGELLHVKSDKLDGLSTVISTILAQKYILKEYDAYLAYVLDTKVSESKIQSMPVVCEFLVVFLEELPGLPPVREIEFSIDLVPGTTPTSIAPYRMAPSELKDLHSRYYQLRVKDSDISKTAFRTRYGHYEFLVMPFGLTNALAVFMDLINKIFRPYLDIFVVVFIDDILVYSRDENKHTDHLRVLQTLREKQLDAKFNKCEFWQREVGFLKHIVSAEGINVGPNKISAIVNWKPPKNVSEVRSFLGLAGYYRRFVKGFSMIASPMTRLLQKDVKFEWSDKCQQSFDRLKALLTEAPVLVQPESGQRRGRICVPKKSELVQKILHEAHNGNMSIHHGSKKMYNDLKKMYWWPGMKRDISEFVSKCFICQQVKVEHQVPSGLLQPVAIPEWKWERITMDFVSGLPFYQSSIKMAPYEALYGRKRRTPLYWIELSEKKDTGVDLVHETKEKVKVIQDSLKATSGCQKSYADIKRKEIKFQVDDKVFLKVSPWKKDLRFGQKGKLSPRFIGPYEIIERIGTVAYRLALPPELDRIHNVFHVPMLRRYRSNPSHVISSTYVEIQPDMTYSKEPIKILARETKELQNKKVSLVKVLWQRHGIKEATWELEDIMRKQFPNLFTTYNADTNTTLFERPDICSYELADMAHLKSLLRYSELLVSNSSELPVKLYEI</sequence>
<dbReference type="SUPFAM" id="SSF56672">
    <property type="entry name" value="DNA/RNA polymerases"/>
    <property type="match status" value="1"/>
</dbReference>
<dbReference type="GO" id="GO:0006508">
    <property type="term" value="P:proteolysis"/>
    <property type="evidence" value="ECO:0007669"/>
    <property type="project" value="UniProtKB-KW"/>
</dbReference>
<dbReference type="AlphaFoldDB" id="A0A5B6VLR5"/>
<feature type="region of interest" description="Disordered" evidence="15">
    <location>
        <begin position="150"/>
        <end position="189"/>
    </location>
</feature>
<dbReference type="Gene3D" id="3.10.10.10">
    <property type="entry name" value="HIV Type 1 Reverse Transcriptase, subunit A, domain 1"/>
    <property type="match status" value="1"/>
</dbReference>
<dbReference type="Pfam" id="PF08284">
    <property type="entry name" value="RVP_2"/>
    <property type="match status" value="1"/>
</dbReference>
<reference evidence="19" key="1">
    <citation type="submission" date="2019-08" db="EMBL/GenBank/DDBJ databases">
        <authorList>
            <person name="Liu F."/>
        </authorList>
    </citation>
    <scope>NUCLEOTIDE SEQUENCE [LARGE SCALE GENOMIC DNA]</scope>
    <source>
        <strain evidence="19">PA1801</strain>
        <tissue evidence="19">Leaf</tissue>
    </source>
</reference>
<feature type="compositionally biased region" description="Polar residues" evidence="15">
    <location>
        <begin position="59"/>
        <end position="78"/>
    </location>
</feature>
<organism evidence="19 20">
    <name type="scientific">Gossypium australe</name>
    <dbReference type="NCBI Taxonomy" id="47621"/>
    <lineage>
        <taxon>Eukaryota</taxon>
        <taxon>Viridiplantae</taxon>
        <taxon>Streptophyta</taxon>
        <taxon>Embryophyta</taxon>
        <taxon>Tracheophyta</taxon>
        <taxon>Spermatophyta</taxon>
        <taxon>Magnoliopsida</taxon>
        <taxon>eudicotyledons</taxon>
        <taxon>Gunneridae</taxon>
        <taxon>Pentapetalae</taxon>
        <taxon>rosids</taxon>
        <taxon>malvids</taxon>
        <taxon>Malvales</taxon>
        <taxon>Malvaceae</taxon>
        <taxon>Malvoideae</taxon>
        <taxon>Gossypium</taxon>
    </lineage>
</organism>
<evidence type="ECO:0000256" key="8">
    <source>
        <dbReference type="ARBA" id="ARBA00022801"/>
    </source>
</evidence>
<dbReference type="GO" id="GO:0004519">
    <property type="term" value="F:endonuclease activity"/>
    <property type="evidence" value="ECO:0007669"/>
    <property type="project" value="UniProtKB-KW"/>
</dbReference>
<keyword evidence="12" id="KW-0239">DNA-directed DNA polymerase</keyword>
<evidence type="ECO:0000256" key="10">
    <source>
        <dbReference type="ARBA" id="ARBA00022908"/>
    </source>
</evidence>
<dbReference type="InterPro" id="IPR056924">
    <property type="entry name" value="SH3_Tf2-1"/>
</dbReference>
<keyword evidence="11" id="KW-0695">RNA-directed DNA polymerase</keyword>
<feature type="region of interest" description="Disordered" evidence="15">
    <location>
        <begin position="36"/>
        <end position="101"/>
    </location>
</feature>
<dbReference type="GO" id="GO:0003964">
    <property type="term" value="F:RNA-directed DNA polymerase activity"/>
    <property type="evidence" value="ECO:0007669"/>
    <property type="project" value="UniProtKB-KW"/>
</dbReference>
<evidence type="ECO:0000256" key="5">
    <source>
        <dbReference type="ARBA" id="ARBA00022723"/>
    </source>
</evidence>
<dbReference type="Pfam" id="PF17921">
    <property type="entry name" value="Integrase_H2C2"/>
    <property type="match status" value="1"/>
</dbReference>
<dbReference type="GO" id="GO:0046872">
    <property type="term" value="F:metal ion binding"/>
    <property type="evidence" value="ECO:0007669"/>
    <property type="project" value="UniProtKB-KW"/>
</dbReference>
<evidence type="ECO:0000256" key="2">
    <source>
        <dbReference type="ARBA" id="ARBA00022679"/>
    </source>
</evidence>
<keyword evidence="7" id="KW-0255">Endonuclease</keyword>
<evidence type="ECO:0000256" key="11">
    <source>
        <dbReference type="ARBA" id="ARBA00022918"/>
    </source>
</evidence>
<dbReference type="GO" id="GO:0015074">
    <property type="term" value="P:DNA integration"/>
    <property type="evidence" value="ECO:0007669"/>
    <property type="project" value="UniProtKB-KW"/>
</dbReference>
<keyword evidence="14" id="KW-0233">DNA recombination</keyword>
<keyword evidence="10" id="KW-0229">DNA integration</keyword>
<evidence type="ECO:0000256" key="3">
    <source>
        <dbReference type="ARBA" id="ARBA00022695"/>
    </source>
</evidence>
<evidence type="ECO:0000256" key="14">
    <source>
        <dbReference type="ARBA" id="ARBA00023172"/>
    </source>
</evidence>
<dbReference type="GO" id="GO:0003887">
    <property type="term" value="F:DNA-directed DNA polymerase activity"/>
    <property type="evidence" value="ECO:0007669"/>
    <property type="project" value="UniProtKB-KW"/>
</dbReference>
<evidence type="ECO:0000256" key="13">
    <source>
        <dbReference type="ARBA" id="ARBA00023125"/>
    </source>
</evidence>
<dbReference type="InterPro" id="IPR041588">
    <property type="entry name" value="Integrase_H2C2"/>
</dbReference>
<evidence type="ECO:0000256" key="12">
    <source>
        <dbReference type="ARBA" id="ARBA00022932"/>
    </source>
</evidence>
<dbReference type="Pfam" id="PF24626">
    <property type="entry name" value="SH3_Tf2-1"/>
    <property type="match status" value="1"/>
</dbReference>
<keyword evidence="2" id="KW-0808">Transferase</keyword>
<feature type="domain" description="Integrase zinc-binding" evidence="17">
    <location>
        <begin position="583"/>
        <end position="639"/>
    </location>
</feature>
<protein>
    <submittedName>
        <fullName evidence="19">Transposon Ty3-I Gag-Pol polyprotein</fullName>
    </submittedName>
</protein>
<gene>
    <name evidence="19" type="ORF">EPI10_015672</name>
</gene>
<dbReference type="InterPro" id="IPR043502">
    <property type="entry name" value="DNA/RNA_pol_sf"/>
</dbReference>
<dbReference type="FunFam" id="3.30.70.270:FF:000045">
    <property type="entry name" value="Transposon Tf2-7 polyprotein"/>
    <property type="match status" value="1"/>
</dbReference>
<dbReference type="GO" id="GO:0006310">
    <property type="term" value="P:DNA recombination"/>
    <property type="evidence" value="ECO:0007669"/>
    <property type="project" value="UniProtKB-KW"/>
</dbReference>
<evidence type="ECO:0000256" key="15">
    <source>
        <dbReference type="SAM" id="MobiDB-lite"/>
    </source>
</evidence>
<name>A0A5B6VLR5_9ROSI</name>
<dbReference type="InterPro" id="IPR043128">
    <property type="entry name" value="Rev_trsase/Diguanyl_cyclase"/>
</dbReference>
<dbReference type="CDD" id="cd01647">
    <property type="entry name" value="RT_LTR"/>
    <property type="match status" value="1"/>
</dbReference>
<evidence type="ECO:0000259" key="16">
    <source>
        <dbReference type="Pfam" id="PF00078"/>
    </source>
</evidence>
<evidence type="ECO:0000256" key="7">
    <source>
        <dbReference type="ARBA" id="ARBA00022759"/>
    </source>
</evidence>
<dbReference type="InterPro" id="IPR050951">
    <property type="entry name" value="Retrovirus_Pol_polyprotein"/>
</dbReference>
<evidence type="ECO:0000259" key="17">
    <source>
        <dbReference type="Pfam" id="PF17921"/>
    </source>
</evidence>
<evidence type="ECO:0000259" key="18">
    <source>
        <dbReference type="Pfam" id="PF24626"/>
    </source>
</evidence>
<dbReference type="FunFam" id="1.10.340.70:FF:000001">
    <property type="entry name" value="Retrovirus-related Pol polyprotein from transposon gypsy-like Protein"/>
    <property type="match status" value="1"/>
</dbReference>
<evidence type="ECO:0000256" key="6">
    <source>
        <dbReference type="ARBA" id="ARBA00022750"/>
    </source>
</evidence>
<keyword evidence="4" id="KW-0540">Nuclease</keyword>
<dbReference type="GO" id="GO:0004190">
    <property type="term" value="F:aspartic-type endopeptidase activity"/>
    <property type="evidence" value="ECO:0007669"/>
    <property type="project" value="UniProtKB-KW"/>
</dbReference>
<feature type="domain" description="Tf2-1-like SH3-like" evidence="18">
    <location>
        <begin position="747"/>
        <end position="811"/>
    </location>
</feature>
<keyword evidence="3" id="KW-0548">Nucleotidyltransferase</keyword>
<dbReference type="Gene3D" id="3.30.70.270">
    <property type="match status" value="2"/>
</dbReference>
<keyword evidence="5" id="KW-0479">Metal-binding</keyword>
<keyword evidence="1" id="KW-0645">Protease</keyword>
<dbReference type="InterPro" id="IPR000477">
    <property type="entry name" value="RT_dom"/>
</dbReference>
<dbReference type="FunFam" id="3.10.10.10:FF:000007">
    <property type="entry name" value="Retrovirus-related Pol polyprotein from transposon 17.6-like Protein"/>
    <property type="match status" value="1"/>
</dbReference>
<evidence type="ECO:0000256" key="1">
    <source>
        <dbReference type="ARBA" id="ARBA00022670"/>
    </source>
</evidence>
<evidence type="ECO:0000313" key="20">
    <source>
        <dbReference type="Proteomes" id="UP000325315"/>
    </source>
</evidence>
<feature type="compositionally biased region" description="Low complexity" evidence="15">
    <location>
        <begin position="86"/>
        <end position="101"/>
    </location>
</feature>
<evidence type="ECO:0000313" key="19">
    <source>
        <dbReference type="EMBL" id="KAA3469924.1"/>
    </source>
</evidence>
<dbReference type="PANTHER" id="PTHR37984:SF5">
    <property type="entry name" value="PROTEIN NYNRIN-LIKE"/>
    <property type="match status" value="1"/>
</dbReference>
<keyword evidence="6" id="KW-0064">Aspartyl protease</keyword>
<keyword evidence="13" id="KW-0238">DNA-binding</keyword>
<dbReference type="Pfam" id="PF00078">
    <property type="entry name" value="RVT_1"/>
    <property type="match status" value="1"/>
</dbReference>
<feature type="domain" description="Reverse transcriptase" evidence="16">
    <location>
        <begin position="369"/>
        <end position="477"/>
    </location>
</feature>
<keyword evidence="20" id="KW-1185">Reference proteome</keyword>
<evidence type="ECO:0000256" key="4">
    <source>
        <dbReference type="ARBA" id="ARBA00022722"/>
    </source>
</evidence>
<dbReference type="GO" id="GO:0003677">
    <property type="term" value="F:DNA binding"/>
    <property type="evidence" value="ECO:0007669"/>
    <property type="project" value="UniProtKB-KW"/>
</dbReference>
<evidence type="ECO:0000256" key="9">
    <source>
        <dbReference type="ARBA" id="ARBA00022842"/>
    </source>
</evidence>
<comment type="caution">
    <text evidence="19">The sequence shown here is derived from an EMBL/GenBank/DDBJ whole genome shotgun (WGS) entry which is preliminary data.</text>
</comment>
<keyword evidence="8" id="KW-0378">Hydrolase</keyword>
<proteinExistence type="predicted"/>
<dbReference type="PANTHER" id="PTHR37984">
    <property type="entry name" value="PROTEIN CBG26694"/>
    <property type="match status" value="1"/>
</dbReference>